<accession>A0A4V3WGH1</accession>
<reference evidence="1 2" key="1">
    <citation type="submission" date="2019-04" db="EMBL/GenBank/DDBJ databases">
        <title>Cohnella sp. nov. isolated from preserved vegetables.</title>
        <authorList>
            <person name="Lin S.-Y."/>
            <person name="Hung M.-H."/>
            <person name="Young C.-C."/>
        </authorList>
    </citation>
    <scope>NUCLEOTIDE SEQUENCE [LARGE SCALE GENOMIC DNA]</scope>
    <source>
        <strain evidence="1 2">CC-MHH1044</strain>
    </source>
</reference>
<protein>
    <submittedName>
        <fullName evidence="1">YheC/YheD family protein</fullName>
    </submittedName>
</protein>
<dbReference type="AlphaFoldDB" id="A0A4V3WGH1"/>
<gene>
    <name evidence="1" type="ORF">E6C55_03445</name>
</gene>
<dbReference type="OrthoDB" id="7869153at2"/>
<organism evidence="1 2">
    <name type="scientific">Cohnella fermenti</name>
    <dbReference type="NCBI Taxonomy" id="2565925"/>
    <lineage>
        <taxon>Bacteria</taxon>
        <taxon>Bacillati</taxon>
        <taxon>Bacillota</taxon>
        <taxon>Bacilli</taxon>
        <taxon>Bacillales</taxon>
        <taxon>Paenibacillaceae</taxon>
        <taxon>Cohnella</taxon>
    </lineage>
</organism>
<name>A0A4V3WGH1_9BACL</name>
<dbReference type="RefSeq" id="WP_136368382.1">
    <property type="nucleotide sequence ID" value="NZ_SSOB01000003.1"/>
</dbReference>
<dbReference type="Proteomes" id="UP000310636">
    <property type="component" value="Unassembled WGS sequence"/>
</dbReference>
<comment type="caution">
    <text evidence="1">The sequence shown here is derived from an EMBL/GenBank/DDBJ whole genome shotgun (WGS) entry which is preliminary data.</text>
</comment>
<evidence type="ECO:0000313" key="2">
    <source>
        <dbReference type="Proteomes" id="UP000310636"/>
    </source>
</evidence>
<dbReference type="Pfam" id="PF14398">
    <property type="entry name" value="ATPgrasp_YheCD"/>
    <property type="match status" value="1"/>
</dbReference>
<proteinExistence type="predicted"/>
<sequence length="394" mass="42703">MPVICPVSREPFSPSPPPSLSLGVAVCEREGSPPFAEASFIRRLAAAGPRHGLRVFAFSPWTLDEESGTVTAWLPAGSSWSRETVPAPSLVYDRAWPGDPLQRRRFRSGLRRLQGSGRARAALLNGRLPGKLGVFRVLKADARTASLLPPTAEYEGPDSLADWLSRHNGAAFLKPSNGSKGRRVIAVSRHPDDPERLRVRGRNGANVPFRIEKLPAGEALGRIDRAIGGRPYIMQPYLDLRGPTGESFDMRVLMQRDGNGGWTEAGIAARIGRFGSVTSNLHGGGTAANASDYLRDLFGDSESASLLGEMRRAARDVIGRLEGSYGIFCELGLDFGIDRSGRLWFLEANTKPGRASMACAGESAAASAVERPLAYARYILLRPPGRVFHEFDPM</sequence>
<dbReference type="SUPFAM" id="SSF56059">
    <property type="entry name" value="Glutathione synthetase ATP-binding domain-like"/>
    <property type="match status" value="1"/>
</dbReference>
<evidence type="ECO:0000313" key="1">
    <source>
        <dbReference type="EMBL" id="THF83753.1"/>
    </source>
</evidence>
<dbReference type="InterPro" id="IPR026838">
    <property type="entry name" value="YheC/D"/>
</dbReference>
<dbReference type="EMBL" id="SSOB01000003">
    <property type="protein sequence ID" value="THF83753.1"/>
    <property type="molecule type" value="Genomic_DNA"/>
</dbReference>
<keyword evidence="2" id="KW-1185">Reference proteome</keyword>